<comment type="caution">
    <text evidence="3">The sequence shown here is derived from an EMBL/GenBank/DDBJ whole genome shotgun (WGS) entry which is preliminary data.</text>
</comment>
<keyword evidence="2" id="KW-0472">Membrane</keyword>
<dbReference type="Gene3D" id="3.30.2310.20">
    <property type="entry name" value="RelE-like"/>
    <property type="match status" value="1"/>
</dbReference>
<dbReference type="RefSeq" id="WP_344485905.1">
    <property type="nucleotide sequence ID" value="NZ_BAAASB010000032.1"/>
</dbReference>
<name>A0ABW0AVE4_9ACTN</name>
<keyword evidence="4" id="KW-1185">Reference proteome</keyword>
<dbReference type="Proteomes" id="UP001596160">
    <property type="component" value="Unassembled WGS sequence"/>
</dbReference>
<proteinExistence type="predicted"/>
<sequence length="84" mass="9059">MSRRFTVQYTDQAQDSLNRMTSAARARFEAGMAQLAGNPDGHGSTPAKSGREKDRRSATVAGFVVVYYVSRSVLVITALHIIGG</sequence>
<gene>
    <name evidence="3" type="ORF">ACFPRH_33940</name>
</gene>
<evidence type="ECO:0008006" key="5">
    <source>
        <dbReference type="Google" id="ProtNLM"/>
    </source>
</evidence>
<evidence type="ECO:0000256" key="1">
    <source>
        <dbReference type="SAM" id="MobiDB-lite"/>
    </source>
</evidence>
<protein>
    <recommendedName>
        <fullName evidence="5">Plasmid stabilization protein</fullName>
    </recommendedName>
</protein>
<evidence type="ECO:0000313" key="3">
    <source>
        <dbReference type="EMBL" id="MFC5156729.1"/>
    </source>
</evidence>
<dbReference type="InterPro" id="IPR035093">
    <property type="entry name" value="RelE/ParE_toxin_dom_sf"/>
</dbReference>
<dbReference type="SUPFAM" id="SSF143011">
    <property type="entry name" value="RelE-like"/>
    <property type="match status" value="1"/>
</dbReference>
<keyword evidence="2" id="KW-1133">Transmembrane helix</keyword>
<accession>A0ABW0AVE4</accession>
<feature type="region of interest" description="Disordered" evidence="1">
    <location>
        <begin position="34"/>
        <end position="57"/>
    </location>
</feature>
<keyword evidence="2" id="KW-0812">Transmembrane</keyword>
<feature type="transmembrane region" description="Helical" evidence="2">
    <location>
        <begin position="58"/>
        <end position="82"/>
    </location>
</feature>
<evidence type="ECO:0000313" key="4">
    <source>
        <dbReference type="Proteomes" id="UP001596160"/>
    </source>
</evidence>
<reference evidence="4" key="1">
    <citation type="journal article" date="2019" name="Int. J. Syst. Evol. Microbiol.">
        <title>The Global Catalogue of Microorganisms (GCM) 10K type strain sequencing project: providing services to taxonomists for standard genome sequencing and annotation.</title>
        <authorList>
            <consortium name="The Broad Institute Genomics Platform"/>
            <consortium name="The Broad Institute Genome Sequencing Center for Infectious Disease"/>
            <person name="Wu L."/>
            <person name="Ma J."/>
        </authorList>
    </citation>
    <scope>NUCLEOTIDE SEQUENCE [LARGE SCALE GENOMIC DNA]</scope>
    <source>
        <strain evidence="4">PCU 266</strain>
    </source>
</reference>
<evidence type="ECO:0000256" key="2">
    <source>
        <dbReference type="SAM" id="Phobius"/>
    </source>
</evidence>
<dbReference type="EMBL" id="JBHSKP010000040">
    <property type="protein sequence ID" value="MFC5156729.1"/>
    <property type="molecule type" value="Genomic_DNA"/>
</dbReference>
<organism evidence="3 4">
    <name type="scientific">Streptomyces amakusaensis</name>
    <dbReference type="NCBI Taxonomy" id="67271"/>
    <lineage>
        <taxon>Bacteria</taxon>
        <taxon>Bacillati</taxon>
        <taxon>Actinomycetota</taxon>
        <taxon>Actinomycetes</taxon>
        <taxon>Kitasatosporales</taxon>
        <taxon>Streptomycetaceae</taxon>
        <taxon>Streptomyces</taxon>
    </lineage>
</organism>